<dbReference type="EMBL" id="CM001216">
    <property type="protein sequence ID" value="EGP81837.1"/>
    <property type="molecule type" value="Genomic_DNA"/>
</dbReference>
<evidence type="ECO:0000256" key="1">
    <source>
        <dbReference type="SAM" id="MobiDB-lite"/>
    </source>
</evidence>
<sequence length="137" mass="15459">MFPSTCVRHRSSNTRTRASRPILTLLTSRTLNFRPTRRATATKRGESVSTAPARHDWRSMSSSHDDSRAMYRNRHHLRACSKPTHADDVPELNVSLSRIPTPAHYIPDLLSRSTSPADQSSSVQSGGSEQRSFSWRE</sequence>
<name>F9XSB2_ZYMTI</name>
<dbReference type="InParanoid" id="F9XSB2"/>
<dbReference type="HOGENOM" id="CLU_1870162_0_0_1"/>
<gene>
    <name evidence="2" type="ORF">MYCGRDRAFT_106715</name>
</gene>
<protein>
    <submittedName>
        <fullName evidence="2">Uncharacterized protein</fullName>
    </submittedName>
</protein>
<dbReference type="Proteomes" id="UP000008062">
    <property type="component" value="Chromosome 21"/>
</dbReference>
<proteinExistence type="predicted"/>
<dbReference type="AlphaFoldDB" id="F9XSB2"/>
<dbReference type="RefSeq" id="XP_003846861.1">
    <property type="nucleotide sequence ID" value="XM_003846813.1"/>
</dbReference>
<organism evidence="2 3">
    <name type="scientific">Zymoseptoria tritici (strain CBS 115943 / IPO323)</name>
    <name type="common">Speckled leaf blotch fungus</name>
    <name type="synonym">Septoria tritici</name>
    <dbReference type="NCBI Taxonomy" id="336722"/>
    <lineage>
        <taxon>Eukaryota</taxon>
        <taxon>Fungi</taxon>
        <taxon>Dikarya</taxon>
        <taxon>Ascomycota</taxon>
        <taxon>Pezizomycotina</taxon>
        <taxon>Dothideomycetes</taxon>
        <taxon>Dothideomycetidae</taxon>
        <taxon>Mycosphaerellales</taxon>
        <taxon>Mycosphaerellaceae</taxon>
        <taxon>Zymoseptoria</taxon>
    </lineage>
</organism>
<evidence type="ECO:0000313" key="2">
    <source>
        <dbReference type="EMBL" id="EGP81837.1"/>
    </source>
</evidence>
<feature type="compositionally biased region" description="Low complexity" evidence="1">
    <location>
        <begin position="119"/>
        <end position="137"/>
    </location>
</feature>
<keyword evidence="3" id="KW-1185">Reference proteome</keyword>
<feature type="region of interest" description="Disordered" evidence="1">
    <location>
        <begin position="106"/>
        <end position="137"/>
    </location>
</feature>
<feature type="region of interest" description="Disordered" evidence="1">
    <location>
        <begin position="35"/>
        <end position="68"/>
    </location>
</feature>
<feature type="compositionally biased region" description="Basic and acidic residues" evidence="1">
    <location>
        <begin position="53"/>
        <end position="68"/>
    </location>
</feature>
<accession>F9XSB2</accession>
<dbReference type="KEGG" id="ztr:MYCGRDRAFT_106715"/>
<feature type="non-terminal residue" evidence="2">
    <location>
        <position position="137"/>
    </location>
</feature>
<dbReference type="GeneID" id="13396685"/>
<reference evidence="2 3" key="1">
    <citation type="journal article" date="2011" name="PLoS Genet.">
        <title>Finished genome of the fungal wheat pathogen Mycosphaerella graminicola reveals dispensome structure, chromosome plasticity, and stealth pathogenesis.</title>
        <authorList>
            <person name="Goodwin S.B."/>
            <person name="Ben M'barek S."/>
            <person name="Dhillon B."/>
            <person name="Wittenberg A.H.J."/>
            <person name="Crane C.F."/>
            <person name="Hane J.K."/>
            <person name="Foster A.J."/>
            <person name="Van der Lee T.A.J."/>
            <person name="Grimwood J."/>
            <person name="Aerts A."/>
            <person name="Antoniw J."/>
            <person name="Bailey A."/>
            <person name="Bluhm B."/>
            <person name="Bowler J."/>
            <person name="Bristow J."/>
            <person name="van der Burgt A."/>
            <person name="Canto-Canche B."/>
            <person name="Churchill A.C.L."/>
            <person name="Conde-Ferraez L."/>
            <person name="Cools H.J."/>
            <person name="Coutinho P.M."/>
            <person name="Csukai M."/>
            <person name="Dehal P."/>
            <person name="De Wit P."/>
            <person name="Donzelli B."/>
            <person name="van de Geest H.C."/>
            <person name="van Ham R.C.H.J."/>
            <person name="Hammond-Kosack K.E."/>
            <person name="Henrissat B."/>
            <person name="Kilian A."/>
            <person name="Kobayashi A.K."/>
            <person name="Koopmann E."/>
            <person name="Kourmpetis Y."/>
            <person name="Kuzniar A."/>
            <person name="Lindquist E."/>
            <person name="Lombard V."/>
            <person name="Maliepaard C."/>
            <person name="Martins N."/>
            <person name="Mehrabi R."/>
            <person name="Nap J.P.H."/>
            <person name="Ponomarenko A."/>
            <person name="Rudd J.J."/>
            <person name="Salamov A."/>
            <person name="Schmutz J."/>
            <person name="Schouten H.J."/>
            <person name="Shapiro H."/>
            <person name="Stergiopoulos I."/>
            <person name="Torriani S.F.F."/>
            <person name="Tu H."/>
            <person name="de Vries R.P."/>
            <person name="Waalwijk C."/>
            <person name="Ware S.B."/>
            <person name="Wiebenga A."/>
            <person name="Zwiers L.-H."/>
            <person name="Oliver R.P."/>
            <person name="Grigoriev I.V."/>
            <person name="Kema G.H.J."/>
        </authorList>
    </citation>
    <scope>NUCLEOTIDE SEQUENCE [LARGE SCALE GENOMIC DNA]</scope>
    <source>
        <strain evidence="3">CBS 115943 / IPO323</strain>
    </source>
</reference>
<evidence type="ECO:0000313" key="3">
    <source>
        <dbReference type="Proteomes" id="UP000008062"/>
    </source>
</evidence>